<dbReference type="AlphaFoldDB" id="A0A1E3QML5"/>
<dbReference type="GO" id="GO:0033615">
    <property type="term" value="P:mitochondrial proton-transporting ATP synthase complex assembly"/>
    <property type="evidence" value="ECO:0007669"/>
    <property type="project" value="EnsemblFungi"/>
</dbReference>
<evidence type="ECO:0000313" key="6">
    <source>
        <dbReference type="EMBL" id="ODQ78929.1"/>
    </source>
</evidence>
<feature type="compositionally biased region" description="Basic and acidic residues" evidence="5">
    <location>
        <begin position="1"/>
        <end position="15"/>
    </location>
</feature>
<dbReference type="PANTHER" id="PTHR13126">
    <property type="entry name" value="CHAPERONE ATP11"/>
    <property type="match status" value="1"/>
</dbReference>
<name>A0A1E3QML5_9ASCO</name>
<dbReference type="PANTHER" id="PTHR13126:SF0">
    <property type="entry name" value="ATP SYNTHASE MITOCHONDRIAL F1 COMPLEX ASSEMBLY FACTOR 1"/>
    <property type="match status" value="1"/>
</dbReference>
<comment type="similarity">
    <text evidence="2">Belongs to the ATP11 family.</text>
</comment>
<keyword evidence="4" id="KW-0496">Mitochondrion</keyword>
<evidence type="ECO:0000256" key="5">
    <source>
        <dbReference type="SAM" id="MobiDB-lite"/>
    </source>
</evidence>
<evidence type="ECO:0000256" key="2">
    <source>
        <dbReference type="ARBA" id="ARBA00009116"/>
    </source>
</evidence>
<feature type="region of interest" description="Disordered" evidence="5">
    <location>
        <begin position="1"/>
        <end position="23"/>
    </location>
</feature>
<accession>A0A1E3QML5</accession>
<sequence>MAEEHKAKKATEKKARGPRSAEVPEKPFKTLESFVDVNKISQLTKQEVEFIWRARFLGKEGAMHAVAPTRIFKRMYDNARKHAMFILPLPKDNSDGVEMHFVQWAFVGPHTAHCMITTVAEYKLHKEYARPHTTLMFHSELSELQGLVLMNGAVEKESSITLPEAQLLVLNVQRFYGALEDSPANQRRLKLLADFSSGSPDFTVEELIIEAAAMEN</sequence>
<protein>
    <recommendedName>
        <fullName evidence="8">ATP11 protein</fullName>
    </recommendedName>
</protein>
<dbReference type="RefSeq" id="XP_018984257.1">
    <property type="nucleotide sequence ID" value="XM_019129427.1"/>
</dbReference>
<comment type="subcellular location">
    <subcellularLocation>
        <location evidence="1">Mitochondrion</location>
    </subcellularLocation>
</comment>
<dbReference type="GeneID" id="30147280"/>
<evidence type="ECO:0000256" key="1">
    <source>
        <dbReference type="ARBA" id="ARBA00004173"/>
    </source>
</evidence>
<evidence type="ECO:0008006" key="8">
    <source>
        <dbReference type="Google" id="ProtNLM"/>
    </source>
</evidence>
<dbReference type="GO" id="GO:0005759">
    <property type="term" value="C:mitochondrial matrix"/>
    <property type="evidence" value="ECO:0007669"/>
    <property type="project" value="EnsemblFungi"/>
</dbReference>
<dbReference type="STRING" id="984486.A0A1E3QML5"/>
<dbReference type="Proteomes" id="UP000094336">
    <property type="component" value="Unassembled WGS sequence"/>
</dbReference>
<dbReference type="GO" id="GO:0051082">
    <property type="term" value="F:unfolded protein binding"/>
    <property type="evidence" value="ECO:0007669"/>
    <property type="project" value="EnsemblFungi"/>
</dbReference>
<evidence type="ECO:0000256" key="3">
    <source>
        <dbReference type="ARBA" id="ARBA00022946"/>
    </source>
</evidence>
<gene>
    <name evidence="6" type="ORF">BABINDRAFT_162586</name>
</gene>
<evidence type="ECO:0000256" key="4">
    <source>
        <dbReference type="ARBA" id="ARBA00023128"/>
    </source>
</evidence>
<dbReference type="InterPro" id="IPR010591">
    <property type="entry name" value="ATP11"/>
</dbReference>
<keyword evidence="3" id="KW-0809">Transit peptide</keyword>
<organism evidence="6 7">
    <name type="scientific">Babjeviella inositovora NRRL Y-12698</name>
    <dbReference type="NCBI Taxonomy" id="984486"/>
    <lineage>
        <taxon>Eukaryota</taxon>
        <taxon>Fungi</taxon>
        <taxon>Dikarya</taxon>
        <taxon>Ascomycota</taxon>
        <taxon>Saccharomycotina</taxon>
        <taxon>Pichiomycetes</taxon>
        <taxon>Serinales incertae sedis</taxon>
        <taxon>Babjeviella</taxon>
    </lineage>
</organism>
<evidence type="ECO:0000313" key="7">
    <source>
        <dbReference type="Proteomes" id="UP000094336"/>
    </source>
</evidence>
<reference evidence="7" key="1">
    <citation type="submission" date="2016-05" db="EMBL/GenBank/DDBJ databases">
        <title>Comparative genomics of biotechnologically important yeasts.</title>
        <authorList>
            <consortium name="DOE Joint Genome Institute"/>
            <person name="Riley R."/>
            <person name="Haridas S."/>
            <person name="Wolfe K.H."/>
            <person name="Lopes M.R."/>
            <person name="Hittinger C.T."/>
            <person name="Goker M."/>
            <person name="Salamov A."/>
            <person name="Wisecaver J."/>
            <person name="Long T.M."/>
            <person name="Aerts A.L."/>
            <person name="Barry K."/>
            <person name="Choi C."/>
            <person name="Clum A."/>
            <person name="Coughlan A.Y."/>
            <person name="Deshpande S."/>
            <person name="Douglass A.P."/>
            <person name="Hanson S.J."/>
            <person name="Klenk H.-P."/>
            <person name="Labutti K."/>
            <person name="Lapidus A."/>
            <person name="Lindquist E."/>
            <person name="Lipzen A."/>
            <person name="Meier-Kolthoff J.P."/>
            <person name="Ohm R.A."/>
            <person name="Otillar R.P."/>
            <person name="Pangilinan J."/>
            <person name="Peng Y."/>
            <person name="Rokas A."/>
            <person name="Rosa C.A."/>
            <person name="Scheuner C."/>
            <person name="Sibirny A.A."/>
            <person name="Slot J.C."/>
            <person name="Stielow J.B."/>
            <person name="Sun H."/>
            <person name="Kurtzman C.P."/>
            <person name="Blackwell M."/>
            <person name="Grigoriev I.V."/>
            <person name="Jeffries T.W."/>
        </authorList>
    </citation>
    <scope>NUCLEOTIDE SEQUENCE [LARGE SCALE GENOMIC DNA]</scope>
    <source>
        <strain evidence="7">NRRL Y-12698</strain>
    </source>
</reference>
<dbReference type="EMBL" id="KV454434">
    <property type="protein sequence ID" value="ODQ78929.1"/>
    <property type="molecule type" value="Genomic_DNA"/>
</dbReference>
<keyword evidence="7" id="KW-1185">Reference proteome</keyword>
<dbReference type="Pfam" id="PF06644">
    <property type="entry name" value="ATP11"/>
    <property type="match status" value="1"/>
</dbReference>
<dbReference type="OrthoDB" id="16535at2759"/>
<proteinExistence type="inferred from homology"/>